<evidence type="ECO:0000313" key="2">
    <source>
        <dbReference type="Proteomes" id="UP000887575"/>
    </source>
</evidence>
<feature type="transmembrane region" description="Helical" evidence="1">
    <location>
        <begin position="63"/>
        <end position="85"/>
    </location>
</feature>
<name>A0AAF3ETW5_9BILA</name>
<evidence type="ECO:0000313" key="3">
    <source>
        <dbReference type="WBParaSite" id="MBELARI_LOCUS17506"/>
    </source>
</evidence>
<dbReference type="WBParaSite" id="MBELARI_LOCUS17506">
    <property type="protein sequence ID" value="MBELARI_LOCUS17506"/>
    <property type="gene ID" value="MBELARI_LOCUS17506"/>
</dbReference>
<keyword evidence="1" id="KW-0812">Transmembrane</keyword>
<evidence type="ECO:0000256" key="1">
    <source>
        <dbReference type="SAM" id="Phobius"/>
    </source>
</evidence>
<keyword evidence="1" id="KW-0472">Membrane</keyword>
<proteinExistence type="predicted"/>
<sequence>MILVGRRKTRKVMKLRVMLTAISVLNVIFNVTWFICIVIHYLVNLEEGTLIDDLDKEFSQIVWEIFGHQCVDSLLAVQSVFLLSLSMDRYLNLFIDYSPYIGGCSLCLAQVLSLPDYVAFFFPISFHLSFY</sequence>
<keyword evidence="1" id="KW-1133">Transmembrane helix</keyword>
<feature type="transmembrane region" description="Helical" evidence="1">
    <location>
        <begin position="97"/>
        <end position="122"/>
    </location>
</feature>
<keyword evidence="2" id="KW-1185">Reference proteome</keyword>
<organism evidence="2 3">
    <name type="scientific">Mesorhabditis belari</name>
    <dbReference type="NCBI Taxonomy" id="2138241"/>
    <lineage>
        <taxon>Eukaryota</taxon>
        <taxon>Metazoa</taxon>
        <taxon>Ecdysozoa</taxon>
        <taxon>Nematoda</taxon>
        <taxon>Chromadorea</taxon>
        <taxon>Rhabditida</taxon>
        <taxon>Rhabditina</taxon>
        <taxon>Rhabditomorpha</taxon>
        <taxon>Rhabditoidea</taxon>
        <taxon>Rhabditidae</taxon>
        <taxon>Mesorhabditinae</taxon>
        <taxon>Mesorhabditis</taxon>
    </lineage>
</organism>
<protein>
    <submittedName>
        <fullName evidence="3">Uncharacterized protein</fullName>
    </submittedName>
</protein>
<dbReference type="Proteomes" id="UP000887575">
    <property type="component" value="Unassembled WGS sequence"/>
</dbReference>
<accession>A0AAF3ETW5</accession>
<reference evidence="3" key="1">
    <citation type="submission" date="2024-02" db="UniProtKB">
        <authorList>
            <consortium name="WormBaseParasite"/>
        </authorList>
    </citation>
    <scope>IDENTIFICATION</scope>
</reference>
<dbReference type="AlphaFoldDB" id="A0AAF3ETW5"/>
<feature type="transmembrane region" description="Helical" evidence="1">
    <location>
        <begin position="21"/>
        <end position="43"/>
    </location>
</feature>